<comment type="caution">
    <text evidence="1">The sequence shown here is derived from an EMBL/GenBank/DDBJ whole genome shotgun (WGS) entry which is preliminary data.</text>
</comment>
<organism evidence="1 2">
    <name type="scientific">Araneus ventricosus</name>
    <name type="common">Orbweaver spider</name>
    <name type="synonym">Epeira ventricosa</name>
    <dbReference type="NCBI Taxonomy" id="182803"/>
    <lineage>
        <taxon>Eukaryota</taxon>
        <taxon>Metazoa</taxon>
        <taxon>Ecdysozoa</taxon>
        <taxon>Arthropoda</taxon>
        <taxon>Chelicerata</taxon>
        <taxon>Arachnida</taxon>
        <taxon>Araneae</taxon>
        <taxon>Araneomorphae</taxon>
        <taxon>Entelegynae</taxon>
        <taxon>Araneoidea</taxon>
        <taxon>Araneidae</taxon>
        <taxon>Araneus</taxon>
    </lineage>
</organism>
<evidence type="ECO:0000313" key="1">
    <source>
        <dbReference type="EMBL" id="GBM06840.1"/>
    </source>
</evidence>
<name>A0A4Y2CQZ7_ARAVE</name>
<reference evidence="1 2" key="1">
    <citation type="journal article" date="2019" name="Sci. Rep.">
        <title>Orb-weaving spider Araneus ventricosus genome elucidates the spidroin gene catalogue.</title>
        <authorList>
            <person name="Kono N."/>
            <person name="Nakamura H."/>
            <person name="Ohtoshi R."/>
            <person name="Moran D.A.P."/>
            <person name="Shinohara A."/>
            <person name="Yoshida Y."/>
            <person name="Fujiwara M."/>
            <person name="Mori M."/>
            <person name="Tomita M."/>
            <person name="Arakawa K."/>
        </authorList>
    </citation>
    <scope>NUCLEOTIDE SEQUENCE [LARGE SCALE GENOMIC DNA]</scope>
</reference>
<dbReference type="Proteomes" id="UP000499080">
    <property type="component" value="Unassembled WGS sequence"/>
</dbReference>
<sequence>MFIKFPNSFWTCEPWLQCSRTEHKRWAVHCKNTCFVLIASEGSKGINCSQHLHHQGSEVCTEESRDQYSKISKTFLMKFRSLPRVTARASTVVVVGRLGLFQLTIGDILICECGTPEI</sequence>
<dbReference type="EMBL" id="BGPR01000234">
    <property type="protein sequence ID" value="GBM06840.1"/>
    <property type="molecule type" value="Genomic_DNA"/>
</dbReference>
<keyword evidence="2" id="KW-1185">Reference proteome</keyword>
<accession>A0A4Y2CQZ7</accession>
<evidence type="ECO:0000313" key="2">
    <source>
        <dbReference type="Proteomes" id="UP000499080"/>
    </source>
</evidence>
<dbReference type="AlphaFoldDB" id="A0A4Y2CQZ7"/>
<proteinExistence type="predicted"/>
<gene>
    <name evidence="1" type="ORF">AVEN_173595_1</name>
</gene>
<protein>
    <submittedName>
        <fullName evidence="1">Uncharacterized protein</fullName>
    </submittedName>
</protein>